<feature type="active site" description="Phosphoserine intermediate" evidence="9">
    <location>
        <position position="103"/>
    </location>
</feature>
<sequence length="457" mass="50055">MGKYFGTDGYRGEANVVLTADAAFRVGKFLGWYYSRNKKEGEETRIVMGKDTRRSSYMFEYALAAGITSTGADCYLMHVTTTPSVSYEARTEDFDCGVMISASHNPYYDNGIKIINGAGEKLSDDIIEKIEAYLDGKMGELPLATGTKIGRTVDFAAGRNRYMGYLIATETRSFRGRRIAIDCSNGSASSVAKSVFDALGADTHVINNTPNGTNINDRCGSTHIEALQHYVIAEGCEVGFAFDGDADRCLAVDENGCLVNGDQIMYVCGRFLNERGQLHKNTIVTTVMSNLGLYKALDRAGIRYEKTAVGDRYVYENMSANHFSLGGEQSGHIIFSRHATTGDGILTALKIMEACIEQGKSLKELAGDCVMYPQVLENVRVTDKEAAQKDEEVLAAVRAAEQALGDDGRILVRASGTEPLVRVMVEAVNEETCRKYVDSVVRVIQSRGFAEEERPML</sequence>
<dbReference type="PANTHER" id="PTHR42946:SF1">
    <property type="entry name" value="PHOSPHOGLUCOMUTASE (ALPHA-D-GLUCOSE-1,6-BISPHOSPHATE-DEPENDENT)"/>
    <property type="match status" value="1"/>
</dbReference>
<dbReference type="FunFam" id="3.40.120.10:FF:000002">
    <property type="entry name" value="Phosphoglucosamine mutase"/>
    <property type="match status" value="1"/>
</dbReference>
<evidence type="ECO:0000313" key="16">
    <source>
        <dbReference type="EMBL" id="EEP29014.1"/>
    </source>
</evidence>
<dbReference type="CDD" id="cd05802">
    <property type="entry name" value="GlmM"/>
    <property type="match status" value="1"/>
</dbReference>
<dbReference type="Pfam" id="PF02879">
    <property type="entry name" value="PGM_PMM_II"/>
    <property type="match status" value="1"/>
</dbReference>
<evidence type="ECO:0000256" key="6">
    <source>
        <dbReference type="ARBA" id="ARBA00050364"/>
    </source>
</evidence>
<feature type="binding site" evidence="9">
    <location>
        <position position="243"/>
    </location>
    <ligand>
        <name>Mg(2+)</name>
        <dbReference type="ChEBI" id="CHEBI:18420"/>
    </ligand>
</feature>
<evidence type="ECO:0000259" key="14">
    <source>
        <dbReference type="Pfam" id="PF02879"/>
    </source>
</evidence>
<dbReference type="InterPro" id="IPR006352">
    <property type="entry name" value="GlmM_bact"/>
</dbReference>
<feature type="modified residue" description="Phosphoserine" evidence="9">
    <location>
        <position position="103"/>
    </location>
</feature>
<comment type="cofactor">
    <cofactor evidence="9">
        <name>Mg(2+)</name>
        <dbReference type="ChEBI" id="CHEBI:18420"/>
    </cofactor>
    <text evidence="9">Binds 1 Mg(2+) ion per subunit.</text>
</comment>
<keyword evidence="17" id="KW-1185">Reference proteome</keyword>
<dbReference type="InterPro" id="IPR005841">
    <property type="entry name" value="Alpha-D-phosphohexomutase_SF"/>
</dbReference>
<comment type="similarity">
    <text evidence="1 9 10">Belongs to the phosphohexose mutase family.</text>
</comment>
<dbReference type="InterPro" id="IPR036900">
    <property type="entry name" value="A-D-PHexomutase_C_sf"/>
</dbReference>
<dbReference type="Gene3D" id="3.40.120.10">
    <property type="entry name" value="Alpha-D-Glucose-1,6-Bisphosphate, subunit A, domain 3"/>
    <property type="match status" value="3"/>
</dbReference>
<dbReference type="GO" id="GO:0005975">
    <property type="term" value="P:carbohydrate metabolic process"/>
    <property type="evidence" value="ECO:0007669"/>
    <property type="project" value="InterPro"/>
</dbReference>
<evidence type="ECO:0000256" key="1">
    <source>
        <dbReference type="ARBA" id="ARBA00010231"/>
    </source>
</evidence>
<feature type="binding site" description="via phosphate group" evidence="9">
    <location>
        <position position="103"/>
    </location>
    <ligand>
        <name>Mg(2+)</name>
        <dbReference type="ChEBI" id="CHEBI:18420"/>
    </ligand>
</feature>
<dbReference type="Proteomes" id="UP000003494">
    <property type="component" value="Unassembled WGS sequence"/>
</dbReference>
<evidence type="ECO:0000256" key="10">
    <source>
        <dbReference type="RuleBase" id="RU004326"/>
    </source>
</evidence>
<evidence type="ECO:0000256" key="3">
    <source>
        <dbReference type="ARBA" id="ARBA00022723"/>
    </source>
</evidence>
<name>C4G8R7_9FIRM</name>
<comment type="caution">
    <text evidence="16">The sequence shown here is derived from an EMBL/GenBank/DDBJ whole genome shotgun (WGS) entry which is preliminary data.</text>
</comment>
<dbReference type="PANTHER" id="PTHR42946">
    <property type="entry name" value="PHOSPHOHEXOSE MUTASE"/>
    <property type="match status" value="1"/>
</dbReference>
<dbReference type="FunFam" id="3.40.120.10:FF:000001">
    <property type="entry name" value="Phosphoglucosamine mutase"/>
    <property type="match status" value="1"/>
</dbReference>
<feature type="domain" description="Alpha-D-phosphohexomutase alpha/beta/alpha" evidence="13">
    <location>
        <begin position="3"/>
        <end position="135"/>
    </location>
</feature>
<dbReference type="EC" id="5.4.2.10" evidence="7 9"/>
<feature type="binding site" evidence="9">
    <location>
        <position position="245"/>
    </location>
    <ligand>
        <name>Mg(2+)</name>
        <dbReference type="ChEBI" id="CHEBI:18420"/>
    </ligand>
</feature>
<dbReference type="Pfam" id="PF02880">
    <property type="entry name" value="PGM_PMM_III"/>
    <property type="match status" value="1"/>
</dbReference>
<evidence type="ECO:0000256" key="5">
    <source>
        <dbReference type="ARBA" id="ARBA00023235"/>
    </source>
</evidence>
<protein>
    <recommendedName>
        <fullName evidence="8 9">Phosphoglucosamine mutase</fullName>
        <ecNumber evidence="7 9">5.4.2.10</ecNumber>
    </recommendedName>
</protein>
<dbReference type="Pfam" id="PF02878">
    <property type="entry name" value="PGM_PMM_I"/>
    <property type="match status" value="1"/>
</dbReference>
<dbReference type="GO" id="GO:0004615">
    <property type="term" value="F:phosphomannomutase activity"/>
    <property type="evidence" value="ECO:0007669"/>
    <property type="project" value="TreeGrafter"/>
</dbReference>
<dbReference type="STRING" id="626523.GCWU000342_00364"/>
<dbReference type="GO" id="GO:0008966">
    <property type="term" value="F:phosphoglucosamine mutase activity"/>
    <property type="evidence" value="ECO:0007669"/>
    <property type="project" value="UniProtKB-UniRule"/>
</dbReference>
<comment type="function">
    <text evidence="9 11">Catalyzes the conversion of glucosamine-6-phosphate to glucosamine-1-phosphate.</text>
</comment>
<dbReference type="eggNOG" id="COG1109">
    <property type="taxonomic scope" value="Bacteria"/>
</dbReference>
<keyword evidence="2 9" id="KW-0597">Phosphoprotein</keyword>
<proteinExistence type="inferred from homology"/>
<dbReference type="InterPro" id="IPR005845">
    <property type="entry name" value="A-D-PHexomutase_a/b/a-II"/>
</dbReference>
<evidence type="ECO:0000256" key="2">
    <source>
        <dbReference type="ARBA" id="ARBA00022553"/>
    </source>
</evidence>
<evidence type="ECO:0000259" key="12">
    <source>
        <dbReference type="Pfam" id="PF00408"/>
    </source>
</evidence>
<dbReference type="SUPFAM" id="SSF53738">
    <property type="entry name" value="Phosphoglucomutase, first 3 domains"/>
    <property type="match status" value="3"/>
</dbReference>
<dbReference type="NCBIfam" id="TIGR01455">
    <property type="entry name" value="glmM"/>
    <property type="match status" value="1"/>
</dbReference>
<feature type="domain" description="Alpha-D-phosphohexomutase alpha/beta/alpha" evidence="15">
    <location>
        <begin position="260"/>
        <end position="368"/>
    </location>
</feature>
<dbReference type="InterPro" id="IPR005846">
    <property type="entry name" value="A-D-PHexomutase_a/b/a-III"/>
</dbReference>
<evidence type="ECO:0000256" key="11">
    <source>
        <dbReference type="RuleBase" id="RU004327"/>
    </source>
</evidence>
<keyword evidence="5 9" id="KW-0413">Isomerase</keyword>
<dbReference type="InterPro" id="IPR016066">
    <property type="entry name" value="A-D-PHexomutase_CS"/>
</dbReference>
<evidence type="ECO:0000313" key="17">
    <source>
        <dbReference type="Proteomes" id="UP000003494"/>
    </source>
</evidence>
<evidence type="ECO:0000259" key="13">
    <source>
        <dbReference type="Pfam" id="PF02878"/>
    </source>
</evidence>
<dbReference type="InterPro" id="IPR016055">
    <property type="entry name" value="A-D-PHexomutase_a/b/a-I/II/III"/>
</dbReference>
<dbReference type="GO" id="GO:0000287">
    <property type="term" value="F:magnesium ion binding"/>
    <property type="evidence" value="ECO:0007669"/>
    <property type="project" value="UniProtKB-UniRule"/>
</dbReference>
<dbReference type="GO" id="GO:0009252">
    <property type="term" value="P:peptidoglycan biosynthetic process"/>
    <property type="evidence" value="ECO:0007669"/>
    <property type="project" value="TreeGrafter"/>
</dbReference>
<evidence type="ECO:0000256" key="4">
    <source>
        <dbReference type="ARBA" id="ARBA00022842"/>
    </source>
</evidence>
<accession>C4G8R7</accession>
<evidence type="ECO:0000259" key="15">
    <source>
        <dbReference type="Pfam" id="PF02880"/>
    </source>
</evidence>
<dbReference type="SUPFAM" id="SSF55957">
    <property type="entry name" value="Phosphoglucomutase, C-terminal domain"/>
    <property type="match status" value="1"/>
</dbReference>
<comment type="PTM">
    <text evidence="9">Activated by phosphorylation.</text>
</comment>
<reference evidence="16" key="1">
    <citation type="submission" date="2009-04" db="EMBL/GenBank/DDBJ databases">
        <authorList>
            <person name="Weinstock G."/>
            <person name="Sodergren E."/>
            <person name="Clifton S."/>
            <person name="Fulton L."/>
            <person name="Fulton B."/>
            <person name="Courtney L."/>
            <person name="Fronick C."/>
            <person name="Harrison M."/>
            <person name="Strong C."/>
            <person name="Farmer C."/>
            <person name="Delahaunty K."/>
            <person name="Markovic C."/>
            <person name="Hall O."/>
            <person name="Minx P."/>
            <person name="Tomlinson C."/>
            <person name="Mitreva M."/>
            <person name="Nelson J."/>
            <person name="Hou S."/>
            <person name="Wollam A."/>
            <person name="Pepin K.H."/>
            <person name="Johnson M."/>
            <person name="Bhonagiri V."/>
            <person name="Nash W.E."/>
            <person name="Warren W."/>
            <person name="Chinwalla A."/>
            <person name="Mardis E.R."/>
            <person name="Wilson R.K."/>
        </authorList>
    </citation>
    <scope>NUCLEOTIDE SEQUENCE [LARGE SCALE GENOMIC DNA]</scope>
    <source>
        <strain evidence="16">DSM 14600</strain>
    </source>
</reference>
<dbReference type="RefSeq" id="WP_006905402.1">
    <property type="nucleotide sequence ID" value="NZ_GG665866.1"/>
</dbReference>
<keyword evidence="4 9" id="KW-0460">Magnesium</keyword>
<feature type="domain" description="Alpha-D-phosphohexomutase C-terminal" evidence="12">
    <location>
        <begin position="377"/>
        <end position="442"/>
    </location>
</feature>
<dbReference type="FunFam" id="3.30.310.50:FF:000001">
    <property type="entry name" value="Phosphoglucosamine mutase"/>
    <property type="match status" value="1"/>
</dbReference>
<dbReference type="PRINTS" id="PR00509">
    <property type="entry name" value="PGMPMM"/>
</dbReference>
<dbReference type="PROSITE" id="PS00710">
    <property type="entry name" value="PGM_PMM"/>
    <property type="match status" value="1"/>
</dbReference>
<comment type="catalytic activity">
    <reaction evidence="6 9 11">
        <text>alpha-D-glucosamine 1-phosphate = D-glucosamine 6-phosphate</text>
        <dbReference type="Rhea" id="RHEA:23424"/>
        <dbReference type="ChEBI" id="CHEBI:58516"/>
        <dbReference type="ChEBI" id="CHEBI:58725"/>
        <dbReference type="EC" id="5.4.2.10"/>
    </reaction>
</comment>
<keyword evidence="3 9" id="KW-0479">Metal-binding</keyword>
<dbReference type="InterPro" id="IPR005844">
    <property type="entry name" value="A-D-PHexomutase_a/b/a-I"/>
</dbReference>
<dbReference type="AlphaFoldDB" id="C4G8R7"/>
<dbReference type="Pfam" id="PF00408">
    <property type="entry name" value="PGM_PMM_IV"/>
    <property type="match status" value="1"/>
</dbReference>
<gene>
    <name evidence="9 16" type="primary">glmM</name>
    <name evidence="16" type="ORF">GCWU000342_00364</name>
</gene>
<dbReference type="Gene3D" id="3.30.310.50">
    <property type="entry name" value="Alpha-D-phosphohexomutase, C-terminal domain"/>
    <property type="match status" value="1"/>
</dbReference>
<dbReference type="HOGENOM" id="CLU_016950_7_0_9"/>
<evidence type="ECO:0000256" key="7">
    <source>
        <dbReference type="ARBA" id="ARBA00066330"/>
    </source>
</evidence>
<evidence type="ECO:0000256" key="8">
    <source>
        <dbReference type="ARBA" id="ARBA00068193"/>
    </source>
</evidence>
<dbReference type="GO" id="GO:0006048">
    <property type="term" value="P:UDP-N-acetylglucosamine biosynthetic process"/>
    <property type="evidence" value="ECO:0007669"/>
    <property type="project" value="TreeGrafter"/>
</dbReference>
<evidence type="ECO:0000256" key="9">
    <source>
        <dbReference type="HAMAP-Rule" id="MF_01554"/>
    </source>
</evidence>
<feature type="domain" description="Alpha-D-phosphohexomutase alpha/beta/alpha" evidence="14">
    <location>
        <begin position="175"/>
        <end position="256"/>
    </location>
</feature>
<dbReference type="GO" id="GO:0005829">
    <property type="term" value="C:cytosol"/>
    <property type="evidence" value="ECO:0007669"/>
    <property type="project" value="TreeGrafter"/>
</dbReference>
<dbReference type="InterPro" id="IPR005843">
    <property type="entry name" value="A-D-PHexomutase_C"/>
</dbReference>
<dbReference type="HAMAP" id="MF_01554_B">
    <property type="entry name" value="GlmM_B"/>
    <property type="match status" value="1"/>
</dbReference>
<dbReference type="EMBL" id="ACIP02000001">
    <property type="protein sequence ID" value="EEP29014.1"/>
    <property type="molecule type" value="Genomic_DNA"/>
</dbReference>
<dbReference type="InterPro" id="IPR050060">
    <property type="entry name" value="Phosphoglucosamine_mutase"/>
</dbReference>
<organism evidence="16 17">
    <name type="scientific">Shuttleworthella satelles DSM 14600</name>
    <dbReference type="NCBI Taxonomy" id="626523"/>
    <lineage>
        <taxon>Bacteria</taxon>
        <taxon>Bacillati</taxon>
        <taxon>Bacillota</taxon>
        <taxon>Clostridia</taxon>
        <taxon>Lachnospirales</taxon>
        <taxon>Lachnospiraceae</taxon>
        <taxon>Shuttleworthella</taxon>
    </lineage>
</organism>
<feature type="binding site" evidence="9">
    <location>
        <position position="247"/>
    </location>
    <ligand>
        <name>Mg(2+)</name>
        <dbReference type="ChEBI" id="CHEBI:18420"/>
    </ligand>
</feature>